<dbReference type="PROSITE" id="PS50850">
    <property type="entry name" value="MFS"/>
    <property type="match status" value="1"/>
</dbReference>
<keyword evidence="4 9" id="KW-0812">Transmembrane</keyword>
<evidence type="ECO:0000256" key="9">
    <source>
        <dbReference type="SAM" id="Phobius"/>
    </source>
</evidence>
<feature type="transmembrane region" description="Helical" evidence="9">
    <location>
        <begin position="99"/>
        <end position="118"/>
    </location>
</feature>
<dbReference type="SUPFAM" id="SSF103473">
    <property type="entry name" value="MFS general substrate transporter"/>
    <property type="match status" value="1"/>
</dbReference>
<dbReference type="GeneID" id="19970311"/>
<keyword evidence="3 7" id="KW-0813">Transport</keyword>
<feature type="transmembrane region" description="Helical" evidence="9">
    <location>
        <begin position="177"/>
        <end position="196"/>
    </location>
</feature>
<dbReference type="GO" id="GO:0022857">
    <property type="term" value="F:transmembrane transporter activity"/>
    <property type="evidence" value="ECO:0007669"/>
    <property type="project" value="InterPro"/>
</dbReference>
<dbReference type="AlphaFoldDB" id="W2RZ40"/>
<evidence type="ECO:0000256" key="1">
    <source>
        <dbReference type="ARBA" id="ARBA00004141"/>
    </source>
</evidence>
<dbReference type="InterPro" id="IPR003663">
    <property type="entry name" value="Sugar/inositol_transpt"/>
</dbReference>
<organism evidence="11 12">
    <name type="scientific">Cyphellophora europaea (strain CBS 101466)</name>
    <name type="common">Phialophora europaea</name>
    <dbReference type="NCBI Taxonomy" id="1220924"/>
    <lineage>
        <taxon>Eukaryota</taxon>
        <taxon>Fungi</taxon>
        <taxon>Dikarya</taxon>
        <taxon>Ascomycota</taxon>
        <taxon>Pezizomycotina</taxon>
        <taxon>Eurotiomycetes</taxon>
        <taxon>Chaetothyriomycetidae</taxon>
        <taxon>Chaetothyriales</taxon>
        <taxon>Cyphellophoraceae</taxon>
        <taxon>Cyphellophora</taxon>
    </lineage>
</organism>
<evidence type="ECO:0000256" key="8">
    <source>
        <dbReference type="SAM" id="MobiDB-lite"/>
    </source>
</evidence>
<dbReference type="Pfam" id="PF00083">
    <property type="entry name" value="Sugar_tr"/>
    <property type="match status" value="1"/>
</dbReference>
<feature type="transmembrane region" description="Helical" evidence="9">
    <location>
        <begin position="519"/>
        <end position="538"/>
    </location>
</feature>
<evidence type="ECO:0000259" key="10">
    <source>
        <dbReference type="PROSITE" id="PS50850"/>
    </source>
</evidence>
<dbReference type="Gene3D" id="1.20.1250.20">
    <property type="entry name" value="MFS general substrate transporter like domains"/>
    <property type="match status" value="1"/>
</dbReference>
<keyword evidence="12" id="KW-1185">Reference proteome</keyword>
<proteinExistence type="inferred from homology"/>
<feature type="compositionally biased region" description="Acidic residues" evidence="8">
    <location>
        <begin position="1"/>
        <end position="10"/>
    </location>
</feature>
<gene>
    <name evidence="11" type="ORF">HMPREF1541_02972</name>
</gene>
<evidence type="ECO:0000256" key="7">
    <source>
        <dbReference type="RuleBase" id="RU003346"/>
    </source>
</evidence>
<reference evidence="11 12" key="1">
    <citation type="submission" date="2013-03" db="EMBL/GenBank/DDBJ databases">
        <title>The Genome Sequence of Phialophora europaea CBS 101466.</title>
        <authorList>
            <consortium name="The Broad Institute Genomics Platform"/>
            <person name="Cuomo C."/>
            <person name="de Hoog S."/>
            <person name="Gorbushina A."/>
            <person name="Walker B."/>
            <person name="Young S.K."/>
            <person name="Zeng Q."/>
            <person name="Gargeya S."/>
            <person name="Fitzgerald M."/>
            <person name="Haas B."/>
            <person name="Abouelleil A."/>
            <person name="Allen A.W."/>
            <person name="Alvarado L."/>
            <person name="Arachchi H.M."/>
            <person name="Berlin A.M."/>
            <person name="Chapman S.B."/>
            <person name="Gainer-Dewar J."/>
            <person name="Goldberg J."/>
            <person name="Griggs A."/>
            <person name="Gujja S."/>
            <person name="Hansen M."/>
            <person name="Howarth C."/>
            <person name="Imamovic A."/>
            <person name="Ireland A."/>
            <person name="Larimer J."/>
            <person name="McCowan C."/>
            <person name="Murphy C."/>
            <person name="Pearson M."/>
            <person name="Poon T.W."/>
            <person name="Priest M."/>
            <person name="Roberts A."/>
            <person name="Saif S."/>
            <person name="Shea T."/>
            <person name="Sisk P."/>
            <person name="Sykes S."/>
            <person name="Wortman J."/>
            <person name="Nusbaum C."/>
            <person name="Birren B."/>
        </authorList>
    </citation>
    <scope>NUCLEOTIDE SEQUENCE [LARGE SCALE GENOMIC DNA]</scope>
    <source>
        <strain evidence="11 12">CBS 101466</strain>
    </source>
</reference>
<sequence>MRKDDADSEALEPLAGAASHHEEADDEAIEQFPDLPTDLASGEVVAFAKTFGLSHKLDVLQKAALLIQTDVAIHQIPGITAPELKALRDETTRKWRQPFLMYLTVVVTALGAMGQGWAQTSMNGANLYFPNAFGIDADTPRNNMILGLLNSGIYLSNGLLGAWLVAPLNQRLGRRGAVFGATLVSFITNIGGALTQNWQQLLFFRLLLGCALGVISSTLNVFAAECIPAAIRGGLAVSWQMFCAFGIFTGFVANVAVYDFGPNTWRLQLAGPVLSTIPLLALIYVCPESPAWRIKHGGRYDLAYQSLVKLRNTELQAAKELYLSHLQRSNKEEAHTSYLKQIAELFTIPRIRRATLGAYTVMVCQQLCGINIISFYSSTIFADADFSTFGALMASTVFGFVNFVGAFPAVWTMDTLGRRSLLLLTLPFMAVTMLAAGLAYSIPQESPAHFGLLATMIYLFCAEYSPGMGPVPAAYAAEVFPLSHREIGMSSAVAFTNIWASALSLTFPQLLSTLGSQGAFTLYAGLNVVALILVFLCVPETRLKTLEELDDVFSISTRKFIRYQVTEYLPWWTRRYLLRQKKAELQPLEGDDGYSELDQEDDL</sequence>
<evidence type="ECO:0000256" key="5">
    <source>
        <dbReference type="ARBA" id="ARBA00022989"/>
    </source>
</evidence>
<dbReference type="GO" id="GO:0015791">
    <property type="term" value="P:polyol transmembrane transport"/>
    <property type="evidence" value="ECO:0007669"/>
    <property type="project" value="UniProtKB-ARBA"/>
</dbReference>
<evidence type="ECO:0000256" key="2">
    <source>
        <dbReference type="ARBA" id="ARBA00010992"/>
    </source>
</evidence>
<dbReference type="GO" id="GO:0015798">
    <property type="term" value="P:myo-inositol transport"/>
    <property type="evidence" value="ECO:0007669"/>
    <property type="project" value="UniProtKB-ARBA"/>
</dbReference>
<feature type="region of interest" description="Disordered" evidence="8">
    <location>
        <begin position="1"/>
        <end position="27"/>
    </location>
</feature>
<feature type="transmembrane region" description="Helical" evidence="9">
    <location>
        <begin position="235"/>
        <end position="257"/>
    </location>
</feature>
<evidence type="ECO:0000256" key="4">
    <source>
        <dbReference type="ARBA" id="ARBA00022692"/>
    </source>
</evidence>
<protein>
    <recommendedName>
        <fullName evidence="10">Major facilitator superfamily (MFS) profile domain-containing protein</fullName>
    </recommendedName>
</protein>
<dbReference type="NCBIfam" id="TIGR00879">
    <property type="entry name" value="SP"/>
    <property type="match status" value="1"/>
</dbReference>
<feature type="transmembrane region" description="Helical" evidence="9">
    <location>
        <begin position="389"/>
        <end position="409"/>
    </location>
</feature>
<dbReference type="InterPro" id="IPR005828">
    <property type="entry name" value="MFS_sugar_transport-like"/>
</dbReference>
<dbReference type="PANTHER" id="PTHR48020:SF4">
    <property type="entry name" value="SYMPORT, PUTATIVE (AFU_ORTHOLOGUE AFUA_3G11790)-RELATED"/>
    <property type="match status" value="1"/>
</dbReference>
<evidence type="ECO:0000256" key="6">
    <source>
        <dbReference type="ARBA" id="ARBA00023136"/>
    </source>
</evidence>
<feature type="transmembrane region" description="Helical" evidence="9">
    <location>
        <begin position="269"/>
        <end position="286"/>
    </location>
</feature>
<keyword evidence="6 9" id="KW-0472">Membrane</keyword>
<dbReference type="GO" id="GO:0016020">
    <property type="term" value="C:membrane"/>
    <property type="evidence" value="ECO:0007669"/>
    <property type="project" value="UniProtKB-SubCell"/>
</dbReference>
<feature type="transmembrane region" description="Helical" evidence="9">
    <location>
        <begin position="487"/>
        <end position="507"/>
    </location>
</feature>
<keyword evidence="5 9" id="KW-1133">Transmembrane helix</keyword>
<feature type="transmembrane region" description="Helical" evidence="9">
    <location>
        <begin position="202"/>
        <end position="223"/>
    </location>
</feature>
<feature type="domain" description="Major facilitator superfamily (MFS) profile" evidence="10">
    <location>
        <begin position="104"/>
        <end position="542"/>
    </location>
</feature>
<evidence type="ECO:0000313" key="11">
    <source>
        <dbReference type="EMBL" id="ETN41038.1"/>
    </source>
</evidence>
<dbReference type="PANTHER" id="PTHR48020">
    <property type="entry name" value="PROTON MYO-INOSITOL COTRANSPORTER"/>
    <property type="match status" value="1"/>
</dbReference>
<name>W2RZ40_CYPE1</name>
<dbReference type="EMBL" id="KB822719">
    <property type="protein sequence ID" value="ETN41038.1"/>
    <property type="molecule type" value="Genomic_DNA"/>
</dbReference>
<dbReference type="RefSeq" id="XP_008715547.1">
    <property type="nucleotide sequence ID" value="XM_008717325.1"/>
</dbReference>
<dbReference type="VEuPathDB" id="FungiDB:HMPREF1541_02972"/>
<comment type="similarity">
    <text evidence="2 7">Belongs to the major facilitator superfamily. Sugar transporter (TC 2.A.1.1) family.</text>
</comment>
<feature type="transmembrane region" description="Helical" evidence="9">
    <location>
        <begin position="144"/>
        <end position="165"/>
    </location>
</feature>
<accession>W2RZ40</accession>
<dbReference type="eggNOG" id="KOG0254">
    <property type="taxonomic scope" value="Eukaryota"/>
</dbReference>
<evidence type="ECO:0000313" key="12">
    <source>
        <dbReference type="Proteomes" id="UP000030752"/>
    </source>
</evidence>
<dbReference type="InParanoid" id="W2RZ40"/>
<feature type="transmembrane region" description="Helical" evidence="9">
    <location>
        <begin position="421"/>
        <end position="442"/>
    </location>
</feature>
<dbReference type="InterPro" id="IPR036259">
    <property type="entry name" value="MFS_trans_sf"/>
</dbReference>
<dbReference type="Proteomes" id="UP000030752">
    <property type="component" value="Unassembled WGS sequence"/>
</dbReference>
<comment type="subcellular location">
    <subcellularLocation>
        <location evidence="1">Membrane</location>
        <topology evidence="1">Multi-pass membrane protein</topology>
    </subcellularLocation>
</comment>
<dbReference type="InterPro" id="IPR050814">
    <property type="entry name" value="Myo-inositol_Transporter"/>
</dbReference>
<dbReference type="PRINTS" id="PR00171">
    <property type="entry name" value="SUGRTRNSPORT"/>
</dbReference>
<dbReference type="InterPro" id="IPR020846">
    <property type="entry name" value="MFS_dom"/>
</dbReference>
<dbReference type="HOGENOM" id="CLU_001265_43_5_1"/>
<feature type="transmembrane region" description="Helical" evidence="9">
    <location>
        <begin position="356"/>
        <end position="377"/>
    </location>
</feature>
<feature type="transmembrane region" description="Helical" evidence="9">
    <location>
        <begin position="448"/>
        <end position="466"/>
    </location>
</feature>
<dbReference type="FunFam" id="1.20.1250.20:FF:000474">
    <property type="entry name" value="Sugar transporter, putative"/>
    <property type="match status" value="1"/>
</dbReference>
<evidence type="ECO:0000256" key="3">
    <source>
        <dbReference type="ARBA" id="ARBA00022448"/>
    </source>
</evidence>
<dbReference type="OrthoDB" id="5290825at2759"/>